<proteinExistence type="predicted"/>
<protein>
    <submittedName>
        <fullName evidence="1">Uncharacterized protein</fullName>
    </submittedName>
</protein>
<dbReference type="Proteomes" id="UP000681162">
    <property type="component" value="Unassembled WGS sequence"/>
</dbReference>
<reference evidence="1 2" key="1">
    <citation type="submission" date="2021-03" db="EMBL/GenBank/DDBJ databases">
        <title>Antimicrobial resistance genes in bacteria isolated from Japanese honey, and their potential for conferring macrolide and lincosamide resistance in the American foulbrood pathogen Paenibacillus larvae.</title>
        <authorList>
            <person name="Okamoto M."/>
            <person name="Kumagai M."/>
            <person name="Kanamori H."/>
            <person name="Takamatsu D."/>
        </authorList>
    </citation>
    <scope>NUCLEOTIDE SEQUENCE [LARGE SCALE GENOMIC DNA]</scope>
    <source>
        <strain evidence="1 2">J41TS12</strain>
    </source>
</reference>
<organism evidence="1 2">
    <name type="scientific">Paenibacillus antibioticophila</name>
    <dbReference type="NCBI Taxonomy" id="1274374"/>
    <lineage>
        <taxon>Bacteria</taxon>
        <taxon>Bacillati</taxon>
        <taxon>Bacillota</taxon>
        <taxon>Bacilli</taxon>
        <taxon>Bacillales</taxon>
        <taxon>Paenibacillaceae</taxon>
        <taxon>Paenibacillus</taxon>
    </lineage>
</organism>
<sequence length="91" mass="10460">MDRMAGSTIYASNDQVHWNRITSGITDFTDGMSEIEVDPAYRNTQFRFIKIQMINPQPDVLSGKVQNLMEWVSSGLMVSDMKPTTKCHWFL</sequence>
<keyword evidence="2" id="KW-1185">Reference proteome</keyword>
<evidence type="ECO:0000313" key="1">
    <source>
        <dbReference type="EMBL" id="GIO37414.1"/>
    </source>
</evidence>
<evidence type="ECO:0000313" key="2">
    <source>
        <dbReference type="Proteomes" id="UP000681162"/>
    </source>
</evidence>
<comment type="caution">
    <text evidence="1">The sequence shown here is derived from an EMBL/GenBank/DDBJ whole genome shotgun (WGS) entry which is preliminary data.</text>
</comment>
<gene>
    <name evidence="1" type="ORF">J41TS12_22750</name>
</gene>
<dbReference type="AlphaFoldDB" id="A0A919XR07"/>
<dbReference type="EMBL" id="BORR01000007">
    <property type="protein sequence ID" value="GIO37414.1"/>
    <property type="molecule type" value="Genomic_DNA"/>
</dbReference>
<name>A0A919XR07_9BACL</name>
<accession>A0A919XR07</accession>